<organism evidence="1 2">
    <name type="scientific">Ramlibacter cellulosilyticus</name>
    <dbReference type="NCBI Taxonomy" id="2764187"/>
    <lineage>
        <taxon>Bacteria</taxon>
        <taxon>Pseudomonadati</taxon>
        <taxon>Pseudomonadota</taxon>
        <taxon>Betaproteobacteria</taxon>
        <taxon>Burkholderiales</taxon>
        <taxon>Comamonadaceae</taxon>
        <taxon>Ramlibacter</taxon>
    </lineage>
</organism>
<accession>A0A923MWZ6</accession>
<protein>
    <submittedName>
        <fullName evidence="1">Uncharacterized protein</fullName>
    </submittedName>
</protein>
<evidence type="ECO:0000313" key="1">
    <source>
        <dbReference type="EMBL" id="MBC5786228.1"/>
    </source>
</evidence>
<comment type="caution">
    <text evidence="1">The sequence shown here is derived from an EMBL/GenBank/DDBJ whole genome shotgun (WGS) entry which is preliminary data.</text>
</comment>
<gene>
    <name evidence="1" type="ORF">H8N03_25045</name>
</gene>
<dbReference type="AlphaFoldDB" id="A0A923MWZ6"/>
<dbReference type="Proteomes" id="UP000608513">
    <property type="component" value="Unassembled WGS sequence"/>
</dbReference>
<evidence type="ECO:0000313" key="2">
    <source>
        <dbReference type="Proteomes" id="UP000608513"/>
    </source>
</evidence>
<name>A0A923MWZ6_9BURK</name>
<sequence>MNLMTGNRGKGGDKVTLMVLDWNAMTSVKTLAQVSQDVAEGVDGWVTFMMPGGGVPVPAQWVALQLSAPTAIFWWKYQTGNPYPGGNYFLGGYGDGANDYLFRTYGTPACSGTPPPGSFTLAVSPDPVALARGGSRQATVSVARQGTFTGPVNVTFTLPSGVTASPSSLSVAGSTAGVTLTASATAGTGTFTATARGTASGVAPAQDSFKVSVGTSAAAPSLAGVSPAVQQRGGTITLTLGNIGGAGFSLCSTGLVFHGNGSSVPRVYLRDLESGSNYQASPVAAPVRVPRLPAPYSENYQPRFLRSPDGTLLLVVTAAPQSGTGNAMATFLDKAAGGTVLRSMPITTNATIGTSAVSANVGTDNRLTLRFASQSFGPYALP</sequence>
<dbReference type="RefSeq" id="WP_187078975.1">
    <property type="nucleotide sequence ID" value="NZ_JACORT010000016.1"/>
</dbReference>
<proteinExistence type="predicted"/>
<reference evidence="1" key="1">
    <citation type="submission" date="2020-08" db="EMBL/GenBank/DDBJ databases">
        <title>Ramlibacter sp. USB13 16S ribosomal RNA gene genome sequencing and assembly.</title>
        <authorList>
            <person name="Kang M."/>
        </authorList>
    </citation>
    <scope>NUCLEOTIDE SEQUENCE</scope>
    <source>
        <strain evidence="1">USB13</strain>
    </source>
</reference>
<dbReference type="EMBL" id="JACORT010000016">
    <property type="protein sequence ID" value="MBC5786228.1"/>
    <property type="molecule type" value="Genomic_DNA"/>
</dbReference>
<keyword evidence="2" id="KW-1185">Reference proteome</keyword>